<gene>
    <name evidence="2" type="ORF">SCAR479_09220</name>
</gene>
<keyword evidence="3" id="KW-1185">Reference proteome</keyword>
<sequence length="369" mass="41906">MSTNNRNNNFGRTVTPNGRPHGFRQTQSSLAPDNQTSPVSRGLEQPPGVGFDLQPRGKFYPTQAVERAMKKGYDPTDLRGNQQCENSVDFQTKRPCFQADISRDKNTSLFIGTIPESLLRILPNFFQVFHDRGIKIYSLVIRDTRPEKGQFNRVVYLDLWNRESAQRALDIINAGGLVLGGLRARASWNRYSRAPPKRLANVPKVSESRAIIVQGPDELVNRDWLMLFFQKRFLFQFESINVLESWTTDSGTIAQMRWVFGSYRCQAELAVEVLHVEYGHVIQTWYDRDPSLAGTAPCRTPQRIARECKDETDMISEVTGPFQFQQSALAMVGAGGRGTGCFGLMSFVMKLVIHDEVKTTQRLFECPER</sequence>
<evidence type="ECO:0000256" key="1">
    <source>
        <dbReference type="SAM" id="MobiDB-lite"/>
    </source>
</evidence>
<dbReference type="EMBL" id="JARVKM010000044">
    <property type="protein sequence ID" value="KAK9774106.1"/>
    <property type="molecule type" value="Genomic_DNA"/>
</dbReference>
<name>A0ABR2XJV6_9PEZI</name>
<accession>A0ABR2XJV6</accession>
<protein>
    <submittedName>
        <fullName evidence="2">RNA recognition domain-containing protein</fullName>
    </submittedName>
</protein>
<feature type="compositionally biased region" description="Polar residues" evidence="1">
    <location>
        <begin position="24"/>
        <end position="39"/>
    </location>
</feature>
<feature type="region of interest" description="Disordered" evidence="1">
    <location>
        <begin position="1"/>
        <end position="57"/>
    </location>
</feature>
<proteinExistence type="predicted"/>
<dbReference type="Proteomes" id="UP001465668">
    <property type="component" value="Unassembled WGS sequence"/>
</dbReference>
<comment type="caution">
    <text evidence="2">The sequence shown here is derived from an EMBL/GenBank/DDBJ whole genome shotgun (WGS) entry which is preliminary data.</text>
</comment>
<evidence type="ECO:0000313" key="3">
    <source>
        <dbReference type="Proteomes" id="UP001465668"/>
    </source>
</evidence>
<organism evidence="2 3">
    <name type="scientific">Seiridium cardinale</name>
    <dbReference type="NCBI Taxonomy" id="138064"/>
    <lineage>
        <taxon>Eukaryota</taxon>
        <taxon>Fungi</taxon>
        <taxon>Dikarya</taxon>
        <taxon>Ascomycota</taxon>
        <taxon>Pezizomycotina</taxon>
        <taxon>Sordariomycetes</taxon>
        <taxon>Xylariomycetidae</taxon>
        <taxon>Amphisphaeriales</taxon>
        <taxon>Sporocadaceae</taxon>
        <taxon>Seiridium</taxon>
    </lineage>
</organism>
<feature type="compositionally biased region" description="Polar residues" evidence="1">
    <location>
        <begin position="1"/>
        <end position="16"/>
    </location>
</feature>
<reference evidence="2 3" key="1">
    <citation type="submission" date="2024-02" db="EMBL/GenBank/DDBJ databases">
        <title>First draft genome assembly of two strains of Seiridium cardinale.</title>
        <authorList>
            <person name="Emiliani G."/>
            <person name="Scali E."/>
        </authorList>
    </citation>
    <scope>NUCLEOTIDE SEQUENCE [LARGE SCALE GENOMIC DNA]</scope>
    <source>
        <strain evidence="2 3">BM-138-000479</strain>
    </source>
</reference>
<evidence type="ECO:0000313" key="2">
    <source>
        <dbReference type="EMBL" id="KAK9774106.1"/>
    </source>
</evidence>